<accession>A0A2L2XIV8</accession>
<dbReference type="InterPro" id="IPR022148">
    <property type="entry name" value="CopG_antitoxin"/>
</dbReference>
<dbReference type="Proteomes" id="UP000239549">
    <property type="component" value="Unassembled WGS sequence"/>
</dbReference>
<keyword evidence="2" id="KW-1185">Reference proteome</keyword>
<dbReference type="OrthoDB" id="1809616at2"/>
<evidence type="ECO:0000313" key="1">
    <source>
        <dbReference type="EMBL" id="GBF34176.1"/>
    </source>
</evidence>
<evidence type="ECO:0000313" key="2">
    <source>
        <dbReference type="Proteomes" id="UP000239549"/>
    </source>
</evidence>
<reference evidence="2" key="1">
    <citation type="submission" date="2018-02" db="EMBL/GenBank/DDBJ databases">
        <title>Genome sequence of Desulfocucumis palustris strain NAW-5.</title>
        <authorList>
            <person name="Watanabe M."/>
            <person name="Kojima H."/>
            <person name="Fukui M."/>
        </authorList>
    </citation>
    <scope>NUCLEOTIDE SEQUENCE [LARGE SCALE GENOMIC DNA]</scope>
    <source>
        <strain evidence="2">NAW-5</strain>
    </source>
</reference>
<gene>
    <name evidence="1" type="ORF">DCCM_3288</name>
</gene>
<dbReference type="AlphaFoldDB" id="A0A2L2XIV8"/>
<comment type="caution">
    <text evidence="1">The sequence shown here is derived from an EMBL/GenBank/DDBJ whole genome shotgun (WGS) entry which is preliminary data.</text>
</comment>
<sequence length="97" mass="11347">MKKNENITGGNLIMTNKTIPNFGTFQEARDFWNNNSLADFENDLEEAKEVKFTRKKLIIAIDLEKEDEKRLRLIAKQKGVKYSDLIASWVKERLNND</sequence>
<name>A0A2L2XIV8_9FIRM</name>
<proteinExistence type="predicted"/>
<organism evidence="1 2">
    <name type="scientific">Desulfocucumis palustris</name>
    <dbReference type="NCBI Taxonomy" id="1898651"/>
    <lineage>
        <taxon>Bacteria</taxon>
        <taxon>Bacillati</taxon>
        <taxon>Bacillota</taxon>
        <taxon>Clostridia</taxon>
        <taxon>Eubacteriales</taxon>
        <taxon>Desulfocucumaceae</taxon>
        <taxon>Desulfocucumis</taxon>
    </lineage>
</organism>
<dbReference type="Pfam" id="PF12441">
    <property type="entry name" value="CopG_antitoxin"/>
    <property type="match status" value="1"/>
</dbReference>
<protein>
    <submittedName>
        <fullName evidence="1">Uncharacterized protein</fullName>
    </submittedName>
</protein>
<dbReference type="EMBL" id="BFAV01000130">
    <property type="protein sequence ID" value="GBF34176.1"/>
    <property type="molecule type" value="Genomic_DNA"/>
</dbReference>